<reference evidence="7" key="1">
    <citation type="submission" date="2021-04" db="EMBL/GenBank/DDBJ databases">
        <authorList>
            <consortium name="Molecular Ecology Group"/>
        </authorList>
    </citation>
    <scope>NUCLEOTIDE SEQUENCE</scope>
</reference>
<dbReference type="PANTHER" id="PTHR23507">
    <property type="entry name" value="ZGC:174356"/>
    <property type="match status" value="1"/>
</dbReference>
<comment type="subcellular location">
    <subcellularLocation>
        <location evidence="1">Membrane</location>
        <topology evidence="1">Multi-pass membrane protein</topology>
    </subcellularLocation>
</comment>
<dbReference type="GO" id="GO:0022857">
    <property type="term" value="F:transmembrane transporter activity"/>
    <property type="evidence" value="ECO:0007669"/>
    <property type="project" value="InterPro"/>
</dbReference>
<dbReference type="OrthoDB" id="419734at2759"/>
<dbReference type="SUPFAM" id="SSF103473">
    <property type="entry name" value="MFS general substrate transporter"/>
    <property type="match status" value="1"/>
</dbReference>
<dbReference type="Proteomes" id="UP000678393">
    <property type="component" value="Unassembled WGS sequence"/>
</dbReference>
<dbReference type="AlphaFoldDB" id="A0A8S3Z535"/>
<proteinExistence type="predicted"/>
<feature type="transmembrane region" description="Helical" evidence="5">
    <location>
        <begin position="310"/>
        <end position="330"/>
    </location>
</feature>
<evidence type="ECO:0000313" key="8">
    <source>
        <dbReference type="Proteomes" id="UP000678393"/>
    </source>
</evidence>
<feature type="transmembrane region" description="Helical" evidence="5">
    <location>
        <begin position="84"/>
        <end position="105"/>
    </location>
</feature>
<dbReference type="EMBL" id="CAJHNH020001721">
    <property type="protein sequence ID" value="CAG5124189.1"/>
    <property type="molecule type" value="Genomic_DNA"/>
</dbReference>
<evidence type="ECO:0000256" key="4">
    <source>
        <dbReference type="ARBA" id="ARBA00023136"/>
    </source>
</evidence>
<dbReference type="PANTHER" id="PTHR23507:SF1">
    <property type="entry name" value="FI18259P1-RELATED"/>
    <property type="match status" value="1"/>
</dbReference>
<feature type="transmembrane region" description="Helical" evidence="5">
    <location>
        <begin position="180"/>
        <end position="204"/>
    </location>
</feature>
<dbReference type="InterPro" id="IPR020846">
    <property type="entry name" value="MFS_dom"/>
</dbReference>
<organism evidence="7 8">
    <name type="scientific">Candidula unifasciata</name>
    <dbReference type="NCBI Taxonomy" id="100452"/>
    <lineage>
        <taxon>Eukaryota</taxon>
        <taxon>Metazoa</taxon>
        <taxon>Spiralia</taxon>
        <taxon>Lophotrochozoa</taxon>
        <taxon>Mollusca</taxon>
        <taxon>Gastropoda</taxon>
        <taxon>Heterobranchia</taxon>
        <taxon>Euthyneura</taxon>
        <taxon>Panpulmonata</taxon>
        <taxon>Eupulmonata</taxon>
        <taxon>Stylommatophora</taxon>
        <taxon>Helicina</taxon>
        <taxon>Helicoidea</taxon>
        <taxon>Geomitridae</taxon>
        <taxon>Candidula</taxon>
    </lineage>
</organism>
<evidence type="ECO:0000256" key="2">
    <source>
        <dbReference type="ARBA" id="ARBA00022692"/>
    </source>
</evidence>
<feature type="transmembrane region" description="Helical" evidence="5">
    <location>
        <begin position="117"/>
        <end position="138"/>
    </location>
</feature>
<feature type="transmembrane region" description="Helical" evidence="5">
    <location>
        <begin position="272"/>
        <end position="298"/>
    </location>
</feature>
<evidence type="ECO:0000256" key="1">
    <source>
        <dbReference type="ARBA" id="ARBA00004141"/>
    </source>
</evidence>
<evidence type="ECO:0000259" key="6">
    <source>
        <dbReference type="PROSITE" id="PS50850"/>
    </source>
</evidence>
<sequence length="487" mass="53916">MVHQIYIGCGRCRFNLANITVEPVLFLYMFSNFLYFSALQALIFNKVCLHKYTEAFCDDLQHNETYKKAYKVESNYVSSETSFWILKVNLGLTIPSFFVVILFLGAIGDRFGRKPPVIFPCVGAFAAYLSGLLNAKYMTAPLPYILIGPVINGICGGFIACLMAVYSYVSHISAPSTKMVRVGILESMVFLAGTVGVFVSGVIIDRQGYVFTFAALCVTIGVALLYSFFWLDNVHSPITEQRRESCWSMTVKFLRESFQCVTKRREGNTFRILLLQVIAVDVLMLCTSGDMDISLLYLKDSFGFSLTLFGYLRGLDNFLRGLIMITFVPLMKRLTTVTDLPLVMFGLLSYIAAFIILGAANARWMVFLASVVGMFKGIPSAGLRATMSSLVPLEEQGRLFGLIAASESLVSLLASVSFNELYPATRDIFPGLCYMLGAALLLIILCIIMYVHNTLSRGGLSVPYRTIEDVDADDGRVLACPAADETE</sequence>
<feature type="transmembrane region" description="Helical" evidence="5">
    <location>
        <begin position="342"/>
        <end position="360"/>
    </location>
</feature>
<keyword evidence="4 5" id="KW-0472">Membrane</keyword>
<dbReference type="InterPro" id="IPR036259">
    <property type="entry name" value="MFS_trans_sf"/>
</dbReference>
<keyword evidence="8" id="KW-1185">Reference proteome</keyword>
<evidence type="ECO:0000313" key="7">
    <source>
        <dbReference type="EMBL" id="CAG5124189.1"/>
    </source>
</evidence>
<feature type="domain" description="Major facilitator superfamily (MFS) profile" evidence="6">
    <location>
        <begin position="24"/>
        <end position="455"/>
    </location>
</feature>
<comment type="caution">
    <text evidence="7">The sequence shown here is derived from an EMBL/GenBank/DDBJ whole genome shotgun (WGS) entry which is preliminary data.</text>
</comment>
<accession>A0A8S3Z535</accession>
<dbReference type="Pfam" id="PF07690">
    <property type="entry name" value="MFS_1"/>
    <property type="match status" value="1"/>
</dbReference>
<dbReference type="GO" id="GO:0016020">
    <property type="term" value="C:membrane"/>
    <property type="evidence" value="ECO:0007669"/>
    <property type="project" value="UniProtKB-SubCell"/>
</dbReference>
<feature type="transmembrane region" description="Helical" evidence="5">
    <location>
        <begin position="25"/>
        <end position="44"/>
    </location>
</feature>
<dbReference type="PROSITE" id="PS50850">
    <property type="entry name" value="MFS"/>
    <property type="match status" value="1"/>
</dbReference>
<dbReference type="InterPro" id="IPR011701">
    <property type="entry name" value="MFS"/>
</dbReference>
<feature type="transmembrane region" description="Helical" evidence="5">
    <location>
        <begin position="144"/>
        <end position="168"/>
    </location>
</feature>
<evidence type="ECO:0000256" key="3">
    <source>
        <dbReference type="ARBA" id="ARBA00022989"/>
    </source>
</evidence>
<feature type="transmembrane region" description="Helical" evidence="5">
    <location>
        <begin position="428"/>
        <end position="451"/>
    </location>
</feature>
<keyword evidence="3 5" id="KW-1133">Transmembrane helix</keyword>
<protein>
    <recommendedName>
        <fullName evidence="6">Major facilitator superfamily (MFS) profile domain-containing protein</fullName>
    </recommendedName>
</protein>
<feature type="transmembrane region" description="Helical" evidence="5">
    <location>
        <begin position="210"/>
        <end position="231"/>
    </location>
</feature>
<evidence type="ECO:0000256" key="5">
    <source>
        <dbReference type="SAM" id="Phobius"/>
    </source>
</evidence>
<name>A0A8S3Z535_9EUPU</name>
<dbReference type="Gene3D" id="1.20.1250.20">
    <property type="entry name" value="MFS general substrate transporter like domains"/>
    <property type="match status" value="1"/>
</dbReference>
<gene>
    <name evidence="7" type="ORF">CUNI_LOCUS9747</name>
</gene>
<keyword evidence="2 5" id="KW-0812">Transmembrane</keyword>